<dbReference type="PANTHER" id="PTHR47356">
    <property type="entry name" value="FAD-DEPENDENT MONOOXYGENASE ASQG-RELATED"/>
    <property type="match status" value="1"/>
</dbReference>
<dbReference type="EMBL" id="JAAAUY010001266">
    <property type="protein sequence ID" value="KAF9323528.1"/>
    <property type="molecule type" value="Genomic_DNA"/>
</dbReference>
<proteinExistence type="inferred from homology"/>
<keyword evidence="4" id="KW-0560">Oxidoreductase</keyword>
<dbReference type="InterPro" id="IPR002938">
    <property type="entry name" value="FAD-bd"/>
</dbReference>
<dbReference type="InterPro" id="IPR050562">
    <property type="entry name" value="FAD_mOase_fung"/>
</dbReference>
<dbReference type="InterPro" id="IPR036188">
    <property type="entry name" value="FAD/NAD-bd_sf"/>
</dbReference>
<name>A0A9P5VH52_9FUNG</name>
<evidence type="ECO:0000256" key="3">
    <source>
        <dbReference type="ARBA" id="ARBA00022827"/>
    </source>
</evidence>
<comment type="caution">
    <text evidence="6">The sequence shown here is derived from an EMBL/GenBank/DDBJ whole genome shotgun (WGS) entry which is preliminary data.</text>
</comment>
<evidence type="ECO:0000313" key="6">
    <source>
        <dbReference type="EMBL" id="KAF9323528.1"/>
    </source>
</evidence>
<comment type="similarity">
    <text evidence="1">Belongs to the paxM FAD-dependent monooxygenase family.</text>
</comment>
<evidence type="ECO:0000256" key="1">
    <source>
        <dbReference type="ARBA" id="ARBA00007992"/>
    </source>
</evidence>
<evidence type="ECO:0000256" key="4">
    <source>
        <dbReference type="ARBA" id="ARBA00023002"/>
    </source>
</evidence>
<protein>
    <recommendedName>
        <fullName evidence="5">FAD-binding domain-containing protein</fullName>
    </recommendedName>
</protein>
<gene>
    <name evidence="6" type="ORF">BG006_001362</name>
</gene>
<feature type="domain" description="FAD-binding" evidence="5">
    <location>
        <begin position="308"/>
        <end position="365"/>
    </location>
</feature>
<dbReference type="Gene3D" id="3.50.50.60">
    <property type="entry name" value="FAD/NAD(P)-binding domain"/>
    <property type="match status" value="1"/>
</dbReference>
<dbReference type="GO" id="GO:0071949">
    <property type="term" value="F:FAD binding"/>
    <property type="evidence" value="ECO:0007669"/>
    <property type="project" value="InterPro"/>
</dbReference>
<dbReference type="SUPFAM" id="SSF51905">
    <property type="entry name" value="FAD/NAD(P)-binding domain"/>
    <property type="match status" value="1"/>
</dbReference>
<dbReference type="AlphaFoldDB" id="A0A9P5VH52"/>
<dbReference type="PANTHER" id="PTHR47356:SF2">
    <property type="entry name" value="FAD-BINDING DOMAIN-CONTAINING PROTEIN-RELATED"/>
    <property type="match status" value="1"/>
</dbReference>
<organism evidence="6 7">
    <name type="scientific">Podila minutissima</name>
    <dbReference type="NCBI Taxonomy" id="64525"/>
    <lineage>
        <taxon>Eukaryota</taxon>
        <taxon>Fungi</taxon>
        <taxon>Fungi incertae sedis</taxon>
        <taxon>Mucoromycota</taxon>
        <taxon>Mortierellomycotina</taxon>
        <taxon>Mortierellomycetes</taxon>
        <taxon>Mortierellales</taxon>
        <taxon>Mortierellaceae</taxon>
        <taxon>Podila</taxon>
    </lineage>
</organism>
<dbReference type="GO" id="GO:0004497">
    <property type="term" value="F:monooxygenase activity"/>
    <property type="evidence" value="ECO:0007669"/>
    <property type="project" value="InterPro"/>
</dbReference>
<reference evidence="6" key="1">
    <citation type="journal article" date="2020" name="Fungal Divers.">
        <title>Resolving the Mortierellaceae phylogeny through synthesis of multi-gene phylogenetics and phylogenomics.</title>
        <authorList>
            <person name="Vandepol N."/>
            <person name="Liber J."/>
            <person name="Desiro A."/>
            <person name="Na H."/>
            <person name="Kennedy M."/>
            <person name="Barry K."/>
            <person name="Grigoriev I.V."/>
            <person name="Miller A.N."/>
            <person name="O'Donnell K."/>
            <person name="Stajich J.E."/>
            <person name="Bonito G."/>
        </authorList>
    </citation>
    <scope>NUCLEOTIDE SEQUENCE</scope>
    <source>
        <strain evidence="6">NVP1</strain>
    </source>
</reference>
<dbReference type="Proteomes" id="UP000696485">
    <property type="component" value="Unassembled WGS sequence"/>
</dbReference>
<sequence>MTTSNSSWGVFNDTGRPRVIIAGAGLGGLTLAALLHKAGVSFELLERSEDVKQPGSAIALGCSTAPMLRQLGIYEELKAISKPTRHVHVITDDGEPVYNMDIEWLEEATGYGAYITPCPELYDLLWRQIPRENIHLGKKIVSFDQDSEDVIARCSDGTMYHGDILVGADGAHSTVRQHLYKILKEQKKLSSSDDAPLPYSRVCLVGQTEVLNPEEFPDLKQEYCKDYSVVGTEKNFSWCTFTTKQNTLCWMVIDFIDRETSRGGNPHENSEWGPGAAEVMCNEVRDFKVPGGKDGKQLTIGDLIDRTPKERISKVALEEKLFEVWSHERTVLLGDACHKLVPSSGQGAAIAMQDAVVLANWIASMDSCSVYYHLDPAFKEYRAERYPVVQGEFETSQGFTSILGKDLRSVATRAALKWLPAWVWKRIITPMAAIRPQASFLPLIEDKPSLKPAHQPSLEKTLAILKQQAEQAEEPRIRAVAAF</sequence>
<keyword evidence="2" id="KW-0285">Flavoprotein</keyword>
<evidence type="ECO:0000256" key="2">
    <source>
        <dbReference type="ARBA" id="ARBA00022630"/>
    </source>
</evidence>
<keyword evidence="3" id="KW-0274">FAD</keyword>
<accession>A0A9P5VH52</accession>
<evidence type="ECO:0000259" key="5">
    <source>
        <dbReference type="Pfam" id="PF01494"/>
    </source>
</evidence>
<dbReference type="Pfam" id="PF01494">
    <property type="entry name" value="FAD_binding_3"/>
    <property type="match status" value="2"/>
</dbReference>
<keyword evidence="7" id="KW-1185">Reference proteome</keyword>
<dbReference type="PRINTS" id="PR00420">
    <property type="entry name" value="RNGMNOXGNASE"/>
</dbReference>
<feature type="domain" description="FAD-binding" evidence="5">
    <location>
        <begin position="18"/>
        <end position="186"/>
    </location>
</feature>
<evidence type="ECO:0000313" key="7">
    <source>
        <dbReference type="Proteomes" id="UP000696485"/>
    </source>
</evidence>